<keyword evidence="1 2" id="KW-0175">Coiled coil</keyword>
<evidence type="ECO:0000313" key="5">
    <source>
        <dbReference type="Proteomes" id="UP000288216"/>
    </source>
</evidence>
<accession>A0A401PRC1</accession>
<dbReference type="OrthoDB" id="10257567at2759"/>
<name>A0A401PRC1_SCYTO</name>
<evidence type="ECO:0000256" key="2">
    <source>
        <dbReference type="SAM" id="Coils"/>
    </source>
</evidence>
<keyword evidence="5" id="KW-1185">Reference proteome</keyword>
<dbReference type="PANTHER" id="PTHR14043">
    <property type="entry name" value="CCAAT DISPLACEMENT PROTEIN-RELATED"/>
    <property type="match status" value="1"/>
</dbReference>
<sequence length="187" mass="21404">MNSLQHGIESLERESHMKGNCLELENKRTQLNKAFEANEANNRNAVFKLQKLQTEIGELHQEIQQLNIQKQELNRKTGDMETCMEEKKAELQVAMDNLRDTKEQQLSAKNSTLKQLEEKLKGQSDYEEVKKEQSILKSMEGVASEGSGSKDTSKTREVPLLEKNSHCNQKMQLYVSPTVTSVIPFQH</sequence>
<reference evidence="4 5" key="1">
    <citation type="journal article" date="2018" name="Nat. Ecol. Evol.">
        <title>Shark genomes provide insights into elasmobranch evolution and the origin of vertebrates.</title>
        <authorList>
            <person name="Hara Y"/>
            <person name="Yamaguchi K"/>
            <person name="Onimaru K"/>
            <person name="Kadota M"/>
            <person name="Koyanagi M"/>
            <person name="Keeley SD"/>
            <person name="Tatsumi K"/>
            <person name="Tanaka K"/>
            <person name="Motone F"/>
            <person name="Kageyama Y"/>
            <person name="Nozu R"/>
            <person name="Adachi N"/>
            <person name="Nishimura O"/>
            <person name="Nakagawa R"/>
            <person name="Tanegashima C"/>
            <person name="Kiyatake I"/>
            <person name="Matsumoto R"/>
            <person name="Murakumo K"/>
            <person name="Nishida K"/>
            <person name="Terakita A"/>
            <person name="Kuratani S"/>
            <person name="Sato K"/>
            <person name="Hyodo S Kuraku.S."/>
        </authorList>
    </citation>
    <scope>NUCLEOTIDE SEQUENCE [LARGE SCALE GENOMIC DNA]</scope>
</reference>
<dbReference type="PANTHER" id="PTHR14043:SF2">
    <property type="entry name" value="HOMEOBOX PROTEIN CUT"/>
    <property type="match status" value="1"/>
</dbReference>
<protein>
    <submittedName>
        <fullName evidence="4">Uncharacterized protein</fullName>
    </submittedName>
</protein>
<comment type="caution">
    <text evidence="4">The sequence shown here is derived from an EMBL/GenBank/DDBJ whole genome shotgun (WGS) entry which is preliminary data.</text>
</comment>
<feature type="region of interest" description="Disordered" evidence="3">
    <location>
        <begin position="131"/>
        <end position="164"/>
    </location>
</feature>
<dbReference type="AlphaFoldDB" id="A0A401PRC1"/>
<proteinExistence type="predicted"/>
<evidence type="ECO:0000256" key="3">
    <source>
        <dbReference type="SAM" id="MobiDB-lite"/>
    </source>
</evidence>
<organism evidence="4 5">
    <name type="scientific">Scyliorhinus torazame</name>
    <name type="common">Cloudy catshark</name>
    <name type="synonym">Catulus torazame</name>
    <dbReference type="NCBI Taxonomy" id="75743"/>
    <lineage>
        <taxon>Eukaryota</taxon>
        <taxon>Metazoa</taxon>
        <taxon>Chordata</taxon>
        <taxon>Craniata</taxon>
        <taxon>Vertebrata</taxon>
        <taxon>Chondrichthyes</taxon>
        <taxon>Elasmobranchii</taxon>
        <taxon>Galeomorphii</taxon>
        <taxon>Galeoidea</taxon>
        <taxon>Carcharhiniformes</taxon>
        <taxon>Scyliorhinidae</taxon>
        <taxon>Scyliorhinus</taxon>
    </lineage>
</organism>
<gene>
    <name evidence="4" type="ORF">scyTo_0015360</name>
</gene>
<evidence type="ECO:0000256" key="1">
    <source>
        <dbReference type="ARBA" id="ARBA00023054"/>
    </source>
</evidence>
<dbReference type="Proteomes" id="UP000288216">
    <property type="component" value="Unassembled WGS sequence"/>
</dbReference>
<evidence type="ECO:0000313" key="4">
    <source>
        <dbReference type="EMBL" id="GCB75678.1"/>
    </source>
</evidence>
<feature type="compositionally biased region" description="Basic and acidic residues" evidence="3">
    <location>
        <begin position="151"/>
        <end position="164"/>
    </location>
</feature>
<feature type="coiled-coil region" evidence="2">
    <location>
        <begin position="21"/>
        <end position="119"/>
    </location>
</feature>
<dbReference type="EMBL" id="BFAA01008682">
    <property type="protein sequence ID" value="GCB75678.1"/>
    <property type="molecule type" value="Genomic_DNA"/>
</dbReference>